<dbReference type="Pfam" id="PF07715">
    <property type="entry name" value="Plug"/>
    <property type="match status" value="1"/>
</dbReference>
<evidence type="ECO:0000313" key="15">
    <source>
        <dbReference type="EMBL" id="EWH12609.1"/>
    </source>
</evidence>
<evidence type="ECO:0000256" key="5">
    <source>
        <dbReference type="ARBA" id="ARBA00022729"/>
    </source>
</evidence>
<dbReference type="NCBIfam" id="TIGR04056">
    <property type="entry name" value="OMP_RagA_SusC"/>
    <property type="match status" value="1"/>
</dbReference>
<evidence type="ECO:0000256" key="8">
    <source>
        <dbReference type="ARBA" id="ARBA00023170"/>
    </source>
</evidence>
<keyword evidence="9 10" id="KW-0998">Cell outer membrane</keyword>
<gene>
    <name evidence="15" type="ORF">KLA_13946</name>
</gene>
<dbReference type="InterPro" id="IPR037066">
    <property type="entry name" value="Plug_dom_sf"/>
</dbReference>
<dbReference type="PANTHER" id="PTHR30069">
    <property type="entry name" value="TONB-DEPENDENT OUTER MEMBRANE RECEPTOR"/>
    <property type="match status" value="1"/>
</dbReference>
<dbReference type="InterPro" id="IPR036942">
    <property type="entry name" value="Beta-barrel_TonB_sf"/>
</dbReference>
<reference evidence="15 16" key="1">
    <citation type="journal article" date="2014" name="Genome Announc.">
        <title>Draft Genome Sequence of the Carrageenan-Degrading Bacterium Cellulophaga sp. Strain KL-A, Isolated from Decaying Marine Algae.</title>
        <authorList>
            <person name="Shan D."/>
            <person name="Ying J."/>
            <person name="Li X."/>
            <person name="Gao Z."/>
            <person name="Wei G."/>
            <person name="Shao Z."/>
        </authorList>
    </citation>
    <scope>NUCLEOTIDE SEQUENCE [LARGE SCALE GENOMIC DNA]</scope>
    <source>
        <strain evidence="15 16">KL-A</strain>
    </source>
</reference>
<evidence type="ECO:0000259" key="14">
    <source>
        <dbReference type="Pfam" id="PF07715"/>
    </source>
</evidence>
<evidence type="ECO:0000256" key="11">
    <source>
        <dbReference type="RuleBase" id="RU003357"/>
    </source>
</evidence>
<dbReference type="SUPFAM" id="SSF56935">
    <property type="entry name" value="Porins"/>
    <property type="match status" value="1"/>
</dbReference>
<dbReference type="PANTHER" id="PTHR30069:SF29">
    <property type="entry name" value="HEMOGLOBIN AND HEMOGLOBIN-HAPTOGLOBIN-BINDING PROTEIN 1-RELATED"/>
    <property type="match status" value="1"/>
</dbReference>
<dbReference type="Gene3D" id="2.60.40.1120">
    <property type="entry name" value="Carboxypeptidase-like, regulatory domain"/>
    <property type="match status" value="1"/>
</dbReference>
<keyword evidence="16" id="KW-1185">Reference proteome</keyword>
<feature type="signal peptide" evidence="12">
    <location>
        <begin position="1"/>
        <end position="22"/>
    </location>
</feature>
<dbReference type="RefSeq" id="WP_034646457.1">
    <property type="nucleotide sequence ID" value="NZ_ARZX01000020.1"/>
</dbReference>
<proteinExistence type="inferred from homology"/>
<evidence type="ECO:0000256" key="3">
    <source>
        <dbReference type="ARBA" id="ARBA00022452"/>
    </source>
</evidence>
<dbReference type="Gene3D" id="2.40.170.20">
    <property type="entry name" value="TonB-dependent receptor, beta-barrel domain"/>
    <property type="match status" value="1"/>
</dbReference>
<feature type="domain" description="TonB-dependent receptor-like beta-barrel" evidence="13">
    <location>
        <begin position="411"/>
        <end position="877"/>
    </location>
</feature>
<evidence type="ECO:0000256" key="9">
    <source>
        <dbReference type="ARBA" id="ARBA00023237"/>
    </source>
</evidence>
<keyword evidence="3 10" id="KW-1134">Transmembrane beta strand</keyword>
<dbReference type="SUPFAM" id="SSF49464">
    <property type="entry name" value="Carboxypeptidase regulatory domain-like"/>
    <property type="match status" value="1"/>
</dbReference>
<evidence type="ECO:0000256" key="1">
    <source>
        <dbReference type="ARBA" id="ARBA00004571"/>
    </source>
</evidence>
<dbReference type="EMBL" id="ARZX01000020">
    <property type="protein sequence ID" value="EWH12609.1"/>
    <property type="molecule type" value="Genomic_DNA"/>
</dbReference>
<sequence length="1018" mass="111741">MRTKVAWILTPLLVLFMSFSYGQEKTITGNVTDQDGLPLPGVSVLVVGTTTGTQTDFDGNYTIKANVGQVLRYSYVGQKTAERKVGSSSTINIQLAEDAEALEEVIVLGYSTKSVDEVTGSSVQVSSEDIKDVPVLSVDQALQGKVAGLQISTTSGTPGAQQDIRIRGVGSINASNSPLYVIDGVPVVSENFSGSANRTSLSSLVSLNSKDIESMTVLKDASATAAYGARGSNGVIVITTKRGKSGKAVFNFSSVLGFQNNAYNKRNPLTATQRASLIDEATFNAYGESYDFEIDEARDFAIANNLGNIANWDGSEYDWPGLIENKDALIQDYNFSASGGTEKTNYYASLGYNETEPTVIGDSFRRISGKLSFQTWLRDNVKLDNSINVSNSRQNPVLENGAFFNNPHLTRYYMNPFANPYNADGTYNINSLGTSVFNTLYTNENDEVYNKYTRATTNTKLDWELIENLTFSSRIGLDFSLSEYKSYNNRYHGDSDGDVNGSSTASDEKNYNWVSQNSLNYQFKLGSKHNFDVTALFEYQKNNYTYLYAYGENFSTDGLTNIASAGSNFDASSSFTDWTNISYLGMLNYNFDGRYILDATFRREGSSRFANGHRYGNFGSVGLGWNVHREAFLEGSVFNELRLRGSWGVTGNSGIATNTYQAFLAYDADYAGNGAVYPSQLGNEFLSWENGETVDAGFDFGVFDNRLSGSFAYFNKRTYDLLQNVPLSPTTGFTSQNTNVGEVVNKGIEAQLNYDIFRGEDFSWSISGNFATVNNEVTKLALDSTGEDINPSATSTYKTTEVGLPIGAWFMRTWAGVDTETGEPTWYVNGVDGEVTSNYASAARVNQDEASALPTFSGGLSTHIEYKGVFIDASLYYAGGHKVYEQYAQHYFRTNSFTLGSYNGVEELLERWQQPGDVTDVPKLVYNGADNFHATSSRHLYDGDYIRLKDLTFGYNLPSKFTEGIGLDAISFTVKGTNLYTWVKDDGLKLDPEVGAAGYTGLVTPPVKSVVFGVNVKF</sequence>
<dbReference type="InterPro" id="IPR039426">
    <property type="entry name" value="TonB-dep_rcpt-like"/>
</dbReference>
<dbReference type="Pfam" id="PF13715">
    <property type="entry name" value="CarbopepD_reg_2"/>
    <property type="match status" value="1"/>
</dbReference>
<keyword evidence="5 12" id="KW-0732">Signal</keyword>
<dbReference type="InterPro" id="IPR023997">
    <property type="entry name" value="TonB-dep_OMP_SusC/RagA_CS"/>
</dbReference>
<evidence type="ECO:0000256" key="12">
    <source>
        <dbReference type="SAM" id="SignalP"/>
    </source>
</evidence>
<comment type="caution">
    <text evidence="15">The sequence shown here is derived from an EMBL/GenBank/DDBJ whole genome shotgun (WGS) entry which is preliminary data.</text>
</comment>
<dbReference type="InterPro" id="IPR023996">
    <property type="entry name" value="TonB-dep_OMP_SusC/RagA"/>
</dbReference>
<dbReference type="InterPro" id="IPR000531">
    <property type="entry name" value="Beta-barrel_TonB"/>
</dbReference>
<evidence type="ECO:0000313" key="16">
    <source>
        <dbReference type="Proteomes" id="UP000019275"/>
    </source>
</evidence>
<evidence type="ECO:0000256" key="4">
    <source>
        <dbReference type="ARBA" id="ARBA00022692"/>
    </source>
</evidence>
<dbReference type="InterPro" id="IPR012910">
    <property type="entry name" value="Plug_dom"/>
</dbReference>
<evidence type="ECO:0000256" key="7">
    <source>
        <dbReference type="ARBA" id="ARBA00023136"/>
    </source>
</evidence>
<dbReference type="Pfam" id="PF00593">
    <property type="entry name" value="TonB_dep_Rec_b-barrel"/>
    <property type="match status" value="1"/>
</dbReference>
<evidence type="ECO:0000259" key="13">
    <source>
        <dbReference type="Pfam" id="PF00593"/>
    </source>
</evidence>
<name>A0ABN0RL91_9FLAO</name>
<comment type="similarity">
    <text evidence="10 11">Belongs to the TonB-dependent receptor family.</text>
</comment>
<keyword evidence="6 11" id="KW-0798">TonB box</keyword>
<dbReference type="Gene3D" id="2.170.130.10">
    <property type="entry name" value="TonB-dependent receptor, plug domain"/>
    <property type="match status" value="1"/>
</dbReference>
<protein>
    <submittedName>
        <fullName evidence="15">TonB-dependent receptor plug</fullName>
    </submittedName>
</protein>
<accession>A0ABN0RL91</accession>
<comment type="subcellular location">
    <subcellularLocation>
        <location evidence="1 10">Cell outer membrane</location>
        <topology evidence="1 10">Multi-pass membrane protein</topology>
    </subcellularLocation>
</comment>
<keyword evidence="8 15" id="KW-0675">Receptor</keyword>
<keyword evidence="7 10" id="KW-0472">Membrane</keyword>
<evidence type="ECO:0000256" key="2">
    <source>
        <dbReference type="ARBA" id="ARBA00022448"/>
    </source>
</evidence>
<dbReference type="InterPro" id="IPR008969">
    <property type="entry name" value="CarboxyPept-like_regulatory"/>
</dbReference>
<evidence type="ECO:0000256" key="10">
    <source>
        <dbReference type="PROSITE-ProRule" id="PRU01360"/>
    </source>
</evidence>
<organism evidence="15 16">
    <name type="scientific">Cellulophaga geojensis KL-A</name>
    <dbReference type="NCBI Taxonomy" id="1328323"/>
    <lineage>
        <taxon>Bacteria</taxon>
        <taxon>Pseudomonadati</taxon>
        <taxon>Bacteroidota</taxon>
        <taxon>Flavobacteriia</taxon>
        <taxon>Flavobacteriales</taxon>
        <taxon>Flavobacteriaceae</taxon>
        <taxon>Cellulophaga</taxon>
    </lineage>
</organism>
<dbReference type="Proteomes" id="UP000019275">
    <property type="component" value="Unassembled WGS sequence"/>
</dbReference>
<keyword evidence="4 10" id="KW-0812">Transmembrane</keyword>
<dbReference type="PROSITE" id="PS52016">
    <property type="entry name" value="TONB_DEPENDENT_REC_3"/>
    <property type="match status" value="1"/>
</dbReference>
<feature type="chain" id="PRO_5046101627" evidence="12">
    <location>
        <begin position="23"/>
        <end position="1018"/>
    </location>
</feature>
<dbReference type="NCBIfam" id="TIGR04057">
    <property type="entry name" value="SusC_RagA_signa"/>
    <property type="match status" value="1"/>
</dbReference>
<evidence type="ECO:0000256" key="6">
    <source>
        <dbReference type="ARBA" id="ARBA00023077"/>
    </source>
</evidence>
<feature type="domain" description="TonB-dependent receptor plug" evidence="14">
    <location>
        <begin position="116"/>
        <end position="235"/>
    </location>
</feature>
<keyword evidence="2 10" id="KW-0813">Transport</keyword>